<dbReference type="FunFam" id="3.90.700.10:FF:000002">
    <property type="entry name" value="L-aspartate oxidase"/>
    <property type="match status" value="1"/>
</dbReference>
<dbReference type="SUPFAM" id="SSF51905">
    <property type="entry name" value="FAD/NAD(P)-binding domain"/>
    <property type="match status" value="1"/>
</dbReference>
<accession>A0AA51NCD4</accession>
<feature type="active site" description="Proton acceptor" evidence="11">
    <location>
        <position position="279"/>
    </location>
</feature>
<evidence type="ECO:0000256" key="2">
    <source>
        <dbReference type="ARBA" id="ARBA00004950"/>
    </source>
</evidence>
<dbReference type="GO" id="GO:0005737">
    <property type="term" value="C:cytoplasm"/>
    <property type="evidence" value="ECO:0007669"/>
    <property type="project" value="UniProtKB-SubCell"/>
</dbReference>
<dbReference type="InterPro" id="IPR037099">
    <property type="entry name" value="Fum_R/Succ_DH_flav-like_C_sf"/>
</dbReference>
<proteinExistence type="inferred from homology"/>
<comment type="function">
    <text evidence="12">Catalyzes the oxidation of L-aspartate to iminoaspartate.</text>
</comment>
<evidence type="ECO:0000256" key="5">
    <source>
        <dbReference type="ARBA" id="ARBA00022630"/>
    </source>
</evidence>
<dbReference type="EC" id="1.4.3.16" evidence="4 10"/>
<evidence type="ECO:0000256" key="8">
    <source>
        <dbReference type="ARBA" id="ARBA00023002"/>
    </source>
</evidence>
<dbReference type="AlphaFoldDB" id="A0AA51NCD4"/>
<evidence type="ECO:0000256" key="9">
    <source>
        <dbReference type="ARBA" id="ARBA00048305"/>
    </source>
</evidence>
<organism evidence="14 15">
    <name type="scientific">Marivirga salinarum</name>
    <dbReference type="NCBI Taxonomy" id="3059078"/>
    <lineage>
        <taxon>Bacteria</taxon>
        <taxon>Pseudomonadati</taxon>
        <taxon>Bacteroidota</taxon>
        <taxon>Cytophagia</taxon>
        <taxon>Cytophagales</taxon>
        <taxon>Marivirgaceae</taxon>
        <taxon>Marivirga</taxon>
    </lineage>
</organism>
<keyword evidence="7 12" id="KW-0274">FAD</keyword>
<dbReference type="InterPro" id="IPR036188">
    <property type="entry name" value="FAD/NAD-bd_sf"/>
</dbReference>
<comment type="cofactor">
    <cofactor evidence="1 12">
        <name>FAD</name>
        <dbReference type="ChEBI" id="CHEBI:57692"/>
    </cofactor>
</comment>
<protein>
    <recommendedName>
        <fullName evidence="4 10">L-aspartate oxidase</fullName>
        <ecNumber evidence="4 10">1.4.3.16</ecNumber>
    </recommendedName>
</protein>
<evidence type="ECO:0000313" key="15">
    <source>
        <dbReference type="Proteomes" id="UP001230496"/>
    </source>
</evidence>
<evidence type="ECO:0000259" key="13">
    <source>
        <dbReference type="Pfam" id="PF00890"/>
    </source>
</evidence>
<comment type="catalytic activity">
    <reaction evidence="9">
        <text>L-aspartate + O2 = iminosuccinate + H2O2</text>
        <dbReference type="Rhea" id="RHEA:25876"/>
        <dbReference type="ChEBI" id="CHEBI:15379"/>
        <dbReference type="ChEBI" id="CHEBI:16240"/>
        <dbReference type="ChEBI" id="CHEBI:29991"/>
        <dbReference type="ChEBI" id="CHEBI:77875"/>
        <dbReference type="EC" id="1.4.3.16"/>
    </reaction>
    <physiologicalReaction direction="left-to-right" evidence="9">
        <dbReference type="Rhea" id="RHEA:25877"/>
    </physiologicalReaction>
</comment>
<dbReference type="RefSeq" id="WP_308350651.1">
    <property type="nucleotide sequence ID" value="NZ_CP129971.1"/>
</dbReference>
<evidence type="ECO:0000256" key="6">
    <source>
        <dbReference type="ARBA" id="ARBA00022642"/>
    </source>
</evidence>
<feature type="domain" description="FAD-dependent oxidoreductase 2 FAD-binding" evidence="13">
    <location>
        <begin position="4"/>
        <end position="381"/>
    </location>
</feature>
<dbReference type="InterPro" id="IPR003953">
    <property type="entry name" value="FAD-dep_OxRdtase_2_FAD-bd"/>
</dbReference>
<gene>
    <name evidence="14" type="primary">nadB</name>
    <name evidence="14" type="ORF">QYS49_33780</name>
</gene>
<comment type="similarity">
    <text evidence="3 12">Belongs to the FAD-dependent oxidoreductase 2 family. NadB subfamily.</text>
</comment>
<keyword evidence="15" id="KW-1185">Reference proteome</keyword>
<dbReference type="Gene3D" id="1.20.58.100">
    <property type="entry name" value="Fumarate reductase/succinate dehydrogenase flavoprotein-like, C-terminal domain"/>
    <property type="match status" value="1"/>
</dbReference>
<dbReference type="Gene3D" id="3.90.700.10">
    <property type="entry name" value="Succinate dehydrogenase/fumarate reductase flavoprotein, catalytic domain"/>
    <property type="match status" value="1"/>
</dbReference>
<evidence type="ECO:0000256" key="3">
    <source>
        <dbReference type="ARBA" id="ARBA00008562"/>
    </source>
</evidence>
<evidence type="ECO:0000256" key="4">
    <source>
        <dbReference type="ARBA" id="ARBA00012173"/>
    </source>
</evidence>
<dbReference type="EMBL" id="CP129971">
    <property type="protein sequence ID" value="WMN12500.1"/>
    <property type="molecule type" value="Genomic_DNA"/>
</dbReference>
<evidence type="ECO:0000256" key="10">
    <source>
        <dbReference type="NCBIfam" id="TIGR00551"/>
    </source>
</evidence>
<name>A0AA51NCD4_9BACT</name>
<dbReference type="PANTHER" id="PTHR42716">
    <property type="entry name" value="L-ASPARTATE OXIDASE"/>
    <property type="match status" value="1"/>
</dbReference>
<dbReference type="PIRSF" id="PIRSF000171">
    <property type="entry name" value="SDHA_APRA_LASPO"/>
    <property type="match status" value="1"/>
</dbReference>
<dbReference type="SUPFAM" id="SSF46977">
    <property type="entry name" value="Succinate dehydrogenase/fumarate reductase flavoprotein C-terminal domain"/>
    <property type="match status" value="1"/>
</dbReference>
<dbReference type="InterPro" id="IPR027477">
    <property type="entry name" value="Succ_DH/fumarate_Rdtase_cat_sf"/>
</dbReference>
<dbReference type="Gene3D" id="3.50.50.60">
    <property type="entry name" value="FAD/NAD(P)-binding domain"/>
    <property type="match status" value="1"/>
</dbReference>
<evidence type="ECO:0000256" key="11">
    <source>
        <dbReference type="PIRSR" id="PIRSR000171-1"/>
    </source>
</evidence>
<comment type="subcellular location">
    <subcellularLocation>
        <location evidence="12">Cytoplasm</location>
    </subcellularLocation>
</comment>
<sequence>MKTDILIIGSGLAGMATALYLAELRPELQIVIVSKAKKDESNTKYAQGGIAGVVETKIDSFEQHIEDTMKAGHYLSNREIVELVVKSAPDGIKDLERWGVNFDYEKEGTYELGLEGGHSKHRILHHKDSTGKEIYDKLNKQVQQNASIQLINNCTALELNKNQQNQIEGALFLDLESNQFFNISAPRTILASGGIGRIFGHTSNPEVATADGLAMAIRAGAELSNMHFVQFHPTLFYKASKEKSFLISEALRGFGAYLVNQDAKRFMQNYDERAELSPRDIVCGAIFKELEHRNESNVFLDCRHLNPTDTKNKFPFIAKKCEEEGLNINKDLIPVVPAAHYHCGGIAVNQYGQSNLENLYAIGEIAETGLHGKNRLASNSLLEAVVFAKKAALKIIKEIQVIESKKHSEIEFIELSTKVHSNIKAEEYLAALQSEMQKLITVSRDKSSLCQIQNQIVSLQENFENNFPITTSSLKLMEISNMLLVAEKIVNSAINDV</sequence>
<dbReference type="PANTHER" id="PTHR42716:SF2">
    <property type="entry name" value="L-ASPARTATE OXIDASE, CHLOROPLASTIC"/>
    <property type="match status" value="1"/>
</dbReference>
<comment type="pathway">
    <text evidence="2 12">Cofactor biosynthesis; NAD(+) biosynthesis; iminoaspartate from L-aspartate (oxidase route): step 1/1.</text>
</comment>
<dbReference type="InterPro" id="IPR005288">
    <property type="entry name" value="NadB"/>
</dbReference>
<dbReference type="PRINTS" id="PR00368">
    <property type="entry name" value="FADPNR"/>
</dbReference>
<dbReference type="Proteomes" id="UP001230496">
    <property type="component" value="Chromosome"/>
</dbReference>
<dbReference type="SUPFAM" id="SSF56425">
    <property type="entry name" value="Succinate dehydrogenase/fumarate reductase flavoprotein, catalytic domain"/>
    <property type="match status" value="1"/>
</dbReference>
<evidence type="ECO:0000313" key="14">
    <source>
        <dbReference type="EMBL" id="WMN12500.1"/>
    </source>
</evidence>
<dbReference type="GO" id="GO:0009435">
    <property type="term" value="P:NAD+ biosynthetic process"/>
    <property type="evidence" value="ECO:0007669"/>
    <property type="project" value="InterPro"/>
</dbReference>
<evidence type="ECO:0000256" key="7">
    <source>
        <dbReference type="ARBA" id="ARBA00022827"/>
    </source>
</evidence>
<dbReference type="Pfam" id="PF00890">
    <property type="entry name" value="FAD_binding_2"/>
    <property type="match status" value="1"/>
</dbReference>
<dbReference type="KEGG" id="msaa:QYS49_33780"/>
<evidence type="ECO:0000256" key="1">
    <source>
        <dbReference type="ARBA" id="ARBA00001974"/>
    </source>
</evidence>
<keyword evidence="5 12" id="KW-0285">Flavoprotein</keyword>
<keyword evidence="6 12" id="KW-0662">Pyridine nucleotide biosynthesis</keyword>
<dbReference type="GO" id="GO:0008734">
    <property type="term" value="F:L-aspartate oxidase activity"/>
    <property type="evidence" value="ECO:0007669"/>
    <property type="project" value="UniProtKB-UniRule"/>
</dbReference>
<dbReference type="NCBIfam" id="TIGR00551">
    <property type="entry name" value="nadB"/>
    <property type="match status" value="1"/>
</dbReference>
<evidence type="ECO:0000256" key="12">
    <source>
        <dbReference type="RuleBase" id="RU362049"/>
    </source>
</evidence>
<reference evidence="14 15" key="1">
    <citation type="submission" date="2023-08" db="EMBL/GenBank/DDBJ databases">
        <title>Comparative genomics and taxonomic characterization of three novel marine species of genus Marivirga.</title>
        <authorList>
            <person name="Muhammad N."/>
            <person name="Kim S.-G."/>
        </authorList>
    </citation>
    <scope>NUCLEOTIDE SEQUENCE [LARGE SCALE GENOMIC DNA]</scope>
    <source>
        <strain evidence="14 15">BDSF4-3</strain>
    </source>
</reference>
<keyword evidence="8 12" id="KW-0560">Oxidoreductase</keyword>